<dbReference type="EMBL" id="FOAD01000001">
    <property type="protein sequence ID" value="SEK71359.1"/>
    <property type="molecule type" value="Genomic_DNA"/>
</dbReference>
<dbReference type="AlphaFoldDB" id="A0A1H7J9L3"/>
<dbReference type="Proteomes" id="UP000183894">
    <property type="component" value="Unassembled WGS sequence"/>
</dbReference>
<evidence type="ECO:0000313" key="1">
    <source>
        <dbReference type="EMBL" id="SEK71359.1"/>
    </source>
</evidence>
<dbReference type="RefSeq" id="WP_074792536.1">
    <property type="nucleotide sequence ID" value="NZ_FOAD01000001.1"/>
</dbReference>
<dbReference type="PROSITE" id="PS51257">
    <property type="entry name" value="PROKAR_LIPOPROTEIN"/>
    <property type="match status" value="1"/>
</dbReference>
<accession>A0A1H7J9L3</accession>
<sequence length="175" mass="18422">MVSIERRTFLGVAGASILGASSGCLGRAAVVPLRETDLDGVGMLPRNVSEDATVVTTHVVGHRGPDDVLAGEAIGLVVANQAASAAEVSISIERRDLLSWTSLYDGRHSLAANARIDFVLRDPATYRVRVSTPNHEGETEIAKSEFDCNEKAFSLVATDEGIDHSSISTTMGCGP</sequence>
<name>A0A1H7J9L3_HALLR</name>
<organism evidence="1 2">
    <name type="scientific">Haloferax larsenii</name>
    <dbReference type="NCBI Taxonomy" id="302484"/>
    <lineage>
        <taxon>Archaea</taxon>
        <taxon>Methanobacteriati</taxon>
        <taxon>Methanobacteriota</taxon>
        <taxon>Stenosarchaea group</taxon>
        <taxon>Halobacteria</taxon>
        <taxon>Halobacteriales</taxon>
        <taxon>Haloferacaceae</taxon>
        <taxon>Haloferax</taxon>
    </lineage>
</organism>
<dbReference type="OrthoDB" id="375134at2157"/>
<gene>
    <name evidence="1" type="ORF">SAMN04488691_1011140</name>
</gene>
<proteinExistence type="predicted"/>
<reference evidence="1 2" key="1">
    <citation type="submission" date="2016-10" db="EMBL/GenBank/DDBJ databases">
        <authorList>
            <person name="de Groot N.N."/>
        </authorList>
    </citation>
    <scope>NUCLEOTIDE SEQUENCE [LARGE SCALE GENOMIC DNA]</scope>
    <source>
        <strain evidence="1 2">CDM_5</strain>
    </source>
</reference>
<evidence type="ECO:0000313" key="2">
    <source>
        <dbReference type="Proteomes" id="UP000183894"/>
    </source>
</evidence>
<protein>
    <submittedName>
        <fullName evidence="1">Uncharacterized protein</fullName>
    </submittedName>
</protein>